<dbReference type="Pfam" id="PF00535">
    <property type="entry name" value="Glycos_transf_2"/>
    <property type="match status" value="1"/>
</dbReference>
<reference evidence="3" key="1">
    <citation type="journal article" date="2019" name="Int. J. Syst. Evol. Microbiol.">
        <title>The Global Catalogue of Microorganisms (GCM) 10K type strain sequencing project: providing services to taxonomists for standard genome sequencing and annotation.</title>
        <authorList>
            <consortium name="The Broad Institute Genomics Platform"/>
            <consortium name="The Broad Institute Genome Sequencing Center for Infectious Disease"/>
            <person name="Wu L."/>
            <person name="Ma J."/>
        </authorList>
    </citation>
    <scope>NUCLEOTIDE SEQUENCE [LARGE SCALE GENOMIC DNA]</scope>
    <source>
        <strain evidence="3">CCUG 60529</strain>
    </source>
</reference>
<dbReference type="Gene3D" id="3.90.550.10">
    <property type="entry name" value="Spore Coat Polysaccharide Biosynthesis Protein SpsA, Chain A"/>
    <property type="match status" value="1"/>
</dbReference>
<proteinExistence type="predicted"/>
<comment type="caution">
    <text evidence="2">The sequence shown here is derived from an EMBL/GenBank/DDBJ whole genome shotgun (WGS) entry which is preliminary data.</text>
</comment>
<dbReference type="RefSeq" id="WP_379942231.1">
    <property type="nucleotide sequence ID" value="NZ_JBHTIB010000012.1"/>
</dbReference>
<feature type="domain" description="Glycosyltransferase 2-like" evidence="1">
    <location>
        <begin position="5"/>
        <end position="167"/>
    </location>
</feature>
<organism evidence="2 3">
    <name type="scientific">Mariniflexile aquimaris</name>
    <dbReference type="NCBI Taxonomy" id="881009"/>
    <lineage>
        <taxon>Bacteria</taxon>
        <taxon>Pseudomonadati</taxon>
        <taxon>Bacteroidota</taxon>
        <taxon>Flavobacteriia</taxon>
        <taxon>Flavobacteriales</taxon>
        <taxon>Flavobacteriaceae</taxon>
        <taxon>Mariniflexile</taxon>
    </lineage>
</organism>
<dbReference type="CDD" id="cd00761">
    <property type="entry name" value="Glyco_tranf_GTA_type"/>
    <property type="match status" value="1"/>
</dbReference>
<gene>
    <name evidence="2" type="ORF">ACFQ0I_10995</name>
</gene>
<evidence type="ECO:0000313" key="2">
    <source>
        <dbReference type="EMBL" id="MFD0836295.1"/>
    </source>
</evidence>
<evidence type="ECO:0000259" key="1">
    <source>
        <dbReference type="Pfam" id="PF00535"/>
    </source>
</evidence>
<dbReference type="Proteomes" id="UP001597011">
    <property type="component" value="Unassembled WGS sequence"/>
</dbReference>
<keyword evidence="3" id="KW-1185">Reference proteome</keyword>
<dbReference type="InterPro" id="IPR001173">
    <property type="entry name" value="Glyco_trans_2-like"/>
</dbReference>
<name>A0ABW3BT11_9FLAO</name>
<dbReference type="SUPFAM" id="SSF53448">
    <property type="entry name" value="Nucleotide-diphospho-sugar transferases"/>
    <property type="match status" value="1"/>
</dbReference>
<protein>
    <submittedName>
        <fullName evidence="2">Glycosyltransferase family 2 protein</fullName>
    </submittedName>
</protein>
<sequence>MKKISIIIPMYNVAKYLETCVNSVINQEIEEKDYEILMINDGSTDNSEEVAKSLASRTPCIKIISQKNKGLGGARNTGIENATGEFLIFLDADDVLFYGSLKNLIQISEKDKLDILEFGANKIDTNGIVLSTIQKDSHGNIFNGIDYYKQIKYMGSACNKIYRRQFLLENNLWFLEHIYGEDFEFNTRVLFFTNRIRAVSLIGAEFLQTTSSITRSTDKASKEKYLRSFIIILKNIVSFKNDEVKHHDHRIEDFFLERLTLTNIDIFYMMFKHDFTFKEMEAIKNELKENNILFLNNKVADKQKNLFRIIISKAFYILKSLIFIKSLIKNKL</sequence>
<evidence type="ECO:0000313" key="3">
    <source>
        <dbReference type="Proteomes" id="UP001597011"/>
    </source>
</evidence>
<accession>A0ABW3BT11</accession>
<dbReference type="InterPro" id="IPR029044">
    <property type="entry name" value="Nucleotide-diphossugar_trans"/>
</dbReference>
<dbReference type="PANTHER" id="PTHR22916">
    <property type="entry name" value="GLYCOSYLTRANSFERASE"/>
    <property type="match status" value="1"/>
</dbReference>
<dbReference type="EMBL" id="JBHTIB010000012">
    <property type="protein sequence ID" value="MFD0836295.1"/>
    <property type="molecule type" value="Genomic_DNA"/>
</dbReference>